<evidence type="ECO:0000256" key="1">
    <source>
        <dbReference type="PIRNR" id="PIRNR016789"/>
    </source>
</evidence>
<dbReference type="Proteomes" id="UP000198762">
    <property type="component" value="Unassembled WGS sequence"/>
</dbReference>
<evidence type="ECO:0000256" key="2">
    <source>
        <dbReference type="SAM" id="Phobius"/>
    </source>
</evidence>
<protein>
    <recommendedName>
        <fullName evidence="1">Inner membrane protein</fullName>
    </recommendedName>
</protein>
<name>A0A1I0CGF1_9GAMM</name>
<keyword evidence="2" id="KW-0812">Transmembrane</keyword>
<reference evidence="4" key="1">
    <citation type="submission" date="2016-10" db="EMBL/GenBank/DDBJ databases">
        <authorList>
            <person name="Varghese N."/>
            <person name="Submissions S."/>
        </authorList>
    </citation>
    <scope>NUCLEOTIDE SEQUENCE [LARGE SCALE GENOMIC DNA]</scope>
    <source>
        <strain evidence="4">CGMCC 1.6489</strain>
    </source>
</reference>
<feature type="transmembrane region" description="Helical" evidence="2">
    <location>
        <begin position="7"/>
        <end position="25"/>
    </location>
</feature>
<evidence type="ECO:0000313" key="4">
    <source>
        <dbReference type="Proteomes" id="UP000198762"/>
    </source>
</evidence>
<dbReference type="STRING" id="430453.SAMN04487962_105131"/>
<feature type="transmembrane region" description="Helical" evidence="2">
    <location>
        <begin position="96"/>
        <end position="114"/>
    </location>
</feature>
<organism evidence="3 4">
    <name type="scientific">Marinobacter segnicrescens</name>
    <dbReference type="NCBI Taxonomy" id="430453"/>
    <lineage>
        <taxon>Bacteria</taxon>
        <taxon>Pseudomonadati</taxon>
        <taxon>Pseudomonadota</taxon>
        <taxon>Gammaproteobacteria</taxon>
        <taxon>Pseudomonadales</taxon>
        <taxon>Marinobacteraceae</taxon>
        <taxon>Marinobacter</taxon>
    </lineage>
</organism>
<proteinExistence type="predicted"/>
<dbReference type="AlphaFoldDB" id="A0A1I0CGF1"/>
<comment type="subcellular location">
    <subcellularLocation>
        <location evidence="1">Cell inner membrane</location>
        <topology evidence="1">Multi-pass membrane protein</topology>
    </subcellularLocation>
</comment>
<dbReference type="PANTHER" id="PTHR35813">
    <property type="entry name" value="INNER MEMBRANE PROTEIN YBAN"/>
    <property type="match status" value="1"/>
</dbReference>
<keyword evidence="4" id="KW-1185">Reference proteome</keyword>
<dbReference type="InterPro" id="IPR007401">
    <property type="entry name" value="DUF454"/>
</dbReference>
<gene>
    <name evidence="3" type="ORF">SAMN04487962_105131</name>
</gene>
<dbReference type="PIRSF" id="PIRSF016789">
    <property type="entry name" value="DUF454"/>
    <property type="match status" value="1"/>
</dbReference>
<keyword evidence="2" id="KW-1133">Transmembrane helix</keyword>
<keyword evidence="1 2" id="KW-0472">Membrane</keyword>
<dbReference type="OrthoDB" id="9816293at2"/>
<evidence type="ECO:0000313" key="3">
    <source>
        <dbReference type="EMBL" id="SET18223.1"/>
    </source>
</evidence>
<dbReference type="EMBL" id="FOHZ01000005">
    <property type="protein sequence ID" value="SET18223.1"/>
    <property type="molecule type" value="Genomic_DNA"/>
</dbReference>
<accession>A0A1I0CGF1</accession>
<sequence length="118" mass="13094">MGKTGYRLLAYISLGLGVAGIVLPLLPTTPFVLLAAWSASRGSPAFESWLHGHRRFGPLIRDWRERQAVPLSAKWLAASLLATSWGFIWWWQAQPLVLAITGVFFSGLVIFLFTRPTA</sequence>
<dbReference type="GO" id="GO:0005886">
    <property type="term" value="C:plasma membrane"/>
    <property type="evidence" value="ECO:0007669"/>
    <property type="project" value="UniProtKB-SubCell"/>
</dbReference>
<dbReference type="Pfam" id="PF04304">
    <property type="entry name" value="DUF454"/>
    <property type="match status" value="1"/>
</dbReference>
<keyword evidence="1" id="KW-0997">Cell inner membrane</keyword>
<dbReference type="PANTHER" id="PTHR35813:SF1">
    <property type="entry name" value="INNER MEMBRANE PROTEIN YBAN"/>
    <property type="match status" value="1"/>
</dbReference>
<keyword evidence="1" id="KW-1003">Cell membrane</keyword>